<evidence type="ECO:0000256" key="6">
    <source>
        <dbReference type="SAM" id="Phobius"/>
    </source>
</evidence>
<keyword evidence="3 6" id="KW-0812">Transmembrane</keyword>
<keyword evidence="5 6" id="KW-0472">Membrane</keyword>
<accession>F0XBH7</accession>
<evidence type="ECO:0000256" key="2">
    <source>
        <dbReference type="ARBA" id="ARBA00005587"/>
    </source>
</evidence>
<evidence type="ECO:0000313" key="7">
    <source>
        <dbReference type="EMBL" id="EFX04936.1"/>
    </source>
</evidence>
<protein>
    <submittedName>
        <fullName evidence="7">Gpr1-like plasma membrane protein</fullName>
    </submittedName>
</protein>
<dbReference type="GO" id="GO:0015123">
    <property type="term" value="F:acetate transmembrane transporter activity"/>
    <property type="evidence" value="ECO:0007669"/>
    <property type="project" value="TreeGrafter"/>
</dbReference>
<feature type="transmembrane region" description="Helical" evidence="6">
    <location>
        <begin position="197"/>
        <end position="220"/>
    </location>
</feature>
<dbReference type="GeneID" id="25978493"/>
<evidence type="ECO:0000256" key="3">
    <source>
        <dbReference type="ARBA" id="ARBA00022692"/>
    </source>
</evidence>
<gene>
    <name evidence="7" type="ORF">CMQ_5198</name>
</gene>
<dbReference type="RefSeq" id="XP_014174418.1">
    <property type="nucleotide sequence ID" value="XM_014318943.1"/>
</dbReference>
<dbReference type="HOGENOM" id="CLU_051062_4_0_1"/>
<feature type="transmembrane region" description="Helical" evidence="6">
    <location>
        <begin position="240"/>
        <end position="265"/>
    </location>
</feature>
<keyword evidence="8" id="KW-1185">Reference proteome</keyword>
<name>F0XBH7_GROCL</name>
<dbReference type="STRING" id="655863.F0XBH7"/>
<feature type="transmembrane region" description="Helical" evidence="6">
    <location>
        <begin position="101"/>
        <end position="121"/>
    </location>
</feature>
<comment type="similarity">
    <text evidence="2">Belongs to the acetate uptake transporter (AceTr) (TC 2.A.96) family.</text>
</comment>
<dbReference type="PANTHER" id="PTHR31123">
    <property type="entry name" value="ACCUMULATION OF DYADS PROTEIN 2-RELATED"/>
    <property type="match status" value="1"/>
</dbReference>
<feature type="transmembrane region" description="Helical" evidence="6">
    <location>
        <begin position="133"/>
        <end position="157"/>
    </location>
</feature>
<dbReference type="Pfam" id="PF01184">
    <property type="entry name" value="Gpr1_Fun34_YaaH"/>
    <property type="match status" value="1"/>
</dbReference>
<dbReference type="PANTHER" id="PTHR31123:SF4">
    <property type="entry name" value="PROTEIN ALCS"/>
    <property type="match status" value="1"/>
</dbReference>
<dbReference type="GO" id="GO:0005886">
    <property type="term" value="C:plasma membrane"/>
    <property type="evidence" value="ECO:0007669"/>
    <property type="project" value="TreeGrafter"/>
</dbReference>
<dbReference type="Proteomes" id="UP000007796">
    <property type="component" value="Unassembled WGS sequence"/>
</dbReference>
<dbReference type="InParanoid" id="F0XBH7"/>
<dbReference type="AlphaFoldDB" id="F0XBH7"/>
<dbReference type="eggNOG" id="ENOG502S179">
    <property type="taxonomic scope" value="Eukaryota"/>
</dbReference>
<sequence length="283" mass="30464">MAADKTSLEELSNNNSNYLNDELDQKNHLQKIRTVGSVAMTAELFEKLYVSPQTKVKGDLRKTFGNPTPIALVGFIMALTPLSCDLMGWRGAGGSGAAEIGAYYFFGGLLQVITGLLEWILGNTFSSVVFSSFGAFFLTFGATLTPSFAAFSTYAVAGDPTSTGLETKGFNASFGYFMLFMGLLCVVYLICALRVNICFVMIFFTLILTFSFLTGAYFVLAMNYTGNAVLSAKLLKAAGASAFVTSAFGWWTFFAMMLASIDFPISLPVGDLSKMIKPASSKA</sequence>
<proteinExistence type="inferred from homology"/>
<dbReference type="InterPro" id="IPR000791">
    <property type="entry name" value="Gpr1/Fun34/SatP-like"/>
</dbReference>
<reference evidence="7 8" key="1">
    <citation type="journal article" date="2011" name="Proc. Natl. Acad. Sci. U.S.A.">
        <title>Genome and transcriptome analyses of the mountain pine beetle-fungal symbiont Grosmannia clavigera, a lodgepole pine pathogen.</title>
        <authorList>
            <person name="DiGuistini S."/>
            <person name="Wang Y."/>
            <person name="Liao N.Y."/>
            <person name="Taylor G."/>
            <person name="Tanguay P."/>
            <person name="Feau N."/>
            <person name="Henrissat B."/>
            <person name="Chan S.K."/>
            <person name="Hesse-Orce U."/>
            <person name="Alamouti S.M."/>
            <person name="Tsui C.K.M."/>
            <person name="Docking R.T."/>
            <person name="Levasseur A."/>
            <person name="Haridas S."/>
            <person name="Robertson G."/>
            <person name="Birol I."/>
            <person name="Holt R.A."/>
            <person name="Marra M.A."/>
            <person name="Hamelin R.C."/>
            <person name="Hirst M."/>
            <person name="Jones S.J.M."/>
            <person name="Bohlmann J."/>
            <person name="Breuil C."/>
        </authorList>
    </citation>
    <scope>NUCLEOTIDE SEQUENCE [LARGE SCALE GENOMIC DNA]</scope>
    <source>
        <strain evidence="8">kw1407 / UAMH 11150</strain>
    </source>
</reference>
<evidence type="ECO:0000313" key="8">
    <source>
        <dbReference type="Proteomes" id="UP000007796"/>
    </source>
</evidence>
<evidence type="ECO:0000256" key="1">
    <source>
        <dbReference type="ARBA" id="ARBA00004141"/>
    </source>
</evidence>
<feature type="transmembrane region" description="Helical" evidence="6">
    <location>
        <begin position="169"/>
        <end position="190"/>
    </location>
</feature>
<evidence type="ECO:0000256" key="5">
    <source>
        <dbReference type="ARBA" id="ARBA00023136"/>
    </source>
</evidence>
<organism evidence="8">
    <name type="scientific">Grosmannia clavigera (strain kw1407 / UAMH 11150)</name>
    <name type="common">Blue stain fungus</name>
    <name type="synonym">Graphiocladiella clavigera</name>
    <dbReference type="NCBI Taxonomy" id="655863"/>
    <lineage>
        <taxon>Eukaryota</taxon>
        <taxon>Fungi</taxon>
        <taxon>Dikarya</taxon>
        <taxon>Ascomycota</taxon>
        <taxon>Pezizomycotina</taxon>
        <taxon>Sordariomycetes</taxon>
        <taxon>Sordariomycetidae</taxon>
        <taxon>Ophiostomatales</taxon>
        <taxon>Ophiostomataceae</taxon>
        <taxon>Leptographium</taxon>
    </lineage>
</organism>
<evidence type="ECO:0000256" key="4">
    <source>
        <dbReference type="ARBA" id="ARBA00022989"/>
    </source>
</evidence>
<dbReference type="EMBL" id="GL629756">
    <property type="protein sequence ID" value="EFX04936.1"/>
    <property type="molecule type" value="Genomic_DNA"/>
</dbReference>
<comment type="subcellular location">
    <subcellularLocation>
        <location evidence="1">Membrane</location>
        <topology evidence="1">Multi-pass membrane protein</topology>
    </subcellularLocation>
</comment>
<dbReference type="OrthoDB" id="3648309at2759"/>
<dbReference type="InterPro" id="IPR051633">
    <property type="entry name" value="AceTr"/>
</dbReference>
<keyword evidence="4 6" id="KW-1133">Transmembrane helix</keyword>